<dbReference type="Gramene" id="Kaladp0027s0004.1.v1.1">
    <property type="protein sequence ID" value="Kaladp0027s0004.1.v1.1"/>
    <property type="gene ID" value="Kaladp0027s0004.v1.1"/>
</dbReference>
<name>A0A7N0ZT12_KALFE</name>
<accession>A0A7N0ZT12</accession>
<protein>
    <recommendedName>
        <fullName evidence="3">UspA domain-containing protein</fullName>
    </recommendedName>
</protein>
<dbReference type="OMA" id="PYIEADL"/>
<dbReference type="Proteomes" id="UP000594263">
    <property type="component" value="Unplaced"/>
</dbReference>
<dbReference type="PANTHER" id="PTHR46553:SF3">
    <property type="entry name" value="ADENINE NUCLEOTIDE ALPHA HYDROLASES-LIKE SUPERFAMILY PROTEIN"/>
    <property type="match status" value="1"/>
</dbReference>
<dbReference type="SUPFAM" id="SSF52402">
    <property type="entry name" value="Adenine nucleotide alpha hydrolases-like"/>
    <property type="match status" value="1"/>
</dbReference>
<evidence type="ECO:0008006" key="3">
    <source>
        <dbReference type="Google" id="ProtNLM"/>
    </source>
</evidence>
<dbReference type="PANTHER" id="PTHR46553">
    <property type="entry name" value="ADENINE NUCLEOTIDE ALPHA HYDROLASES-LIKE SUPERFAMILY PROTEIN"/>
    <property type="match status" value="1"/>
</dbReference>
<keyword evidence="2" id="KW-1185">Reference proteome</keyword>
<dbReference type="AlphaFoldDB" id="A0A7N0ZT12"/>
<proteinExistence type="predicted"/>
<dbReference type="EnsemblPlants" id="Kaladp0027s0004.1.v1.1">
    <property type="protein sequence ID" value="Kaladp0027s0004.1.v1.1"/>
    <property type="gene ID" value="Kaladp0027s0004.v1.1"/>
</dbReference>
<evidence type="ECO:0000313" key="1">
    <source>
        <dbReference type="EnsemblPlants" id="Kaladp0027s0004.1.v1.1"/>
    </source>
</evidence>
<organism evidence="1 2">
    <name type="scientific">Kalanchoe fedtschenkoi</name>
    <name type="common">Lavender scallops</name>
    <name type="synonym">South American air plant</name>
    <dbReference type="NCBI Taxonomy" id="63787"/>
    <lineage>
        <taxon>Eukaryota</taxon>
        <taxon>Viridiplantae</taxon>
        <taxon>Streptophyta</taxon>
        <taxon>Embryophyta</taxon>
        <taxon>Tracheophyta</taxon>
        <taxon>Spermatophyta</taxon>
        <taxon>Magnoliopsida</taxon>
        <taxon>eudicotyledons</taxon>
        <taxon>Gunneridae</taxon>
        <taxon>Pentapetalae</taxon>
        <taxon>Saxifragales</taxon>
        <taxon>Crassulaceae</taxon>
        <taxon>Kalanchoe</taxon>
    </lineage>
</organism>
<sequence length="167" mass="18547">MAAATATTEKPVMVVGMDESEHSFYALNWTIDHFFAPYAPNHPFKLILADPLGGQRGQPPPRIPPKIFLTSAADVLPYIEADLKKVAARVLDKAKEICISKQINWWFGWKHNSGVSKIASWIDVAKLCGYVIGRLLNGFHGLGSVSDYCSHHAHCSVMIVKRPKIKH</sequence>
<evidence type="ECO:0000313" key="2">
    <source>
        <dbReference type="Proteomes" id="UP000594263"/>
    </source>
</evidence>
<dbReference type="CDD" id="cd23659">
    <property type="entry name" value="USP_At3g01520-like"/>
    <property type="match status" value="1"/>
</dbReference>
<reference evidence="1" key="1">
    <citation type="submission" date="2021-01" db="UniProtKB">
        <authorList>
            <consortium name="EnsemblPlants"/>
        </authorList>
    </citation>
    <scope>IDENTIFICATION</scope>
</reference>
<dbReference type="InterPro" id="IPR014729">
    <property type="entry name" value="Rossmann-like_a/b/a_fold"/>
</dbReference>
<dbReference type="Gene3D" id="3.40.50.620">
    <property type="entry name" value="HUPs"/>
    <property type="match status" value="1"/>
</dbReference>